<evidence type="ECO:0000256" key="6">
    <source>
        <dbReference type="SAM" id="Phobius"/>
    </source>
</evidence>
<evidence type="ECO:0000256" key="5">
    <source>
        <dbReference type="SAM" id="MobiDB-lite"/>
    </source>
</evidence>
<evidence type="ECO:0000256" key="2">
    <source>
        <dbReference type="ARBA" id="ARBA00022692"/>
    </source>
</evidence>
<dbReference type="OrthoDB" id="9906014at2759"/>
<keyword evidence="3 6" id="KW-1133">Transmembrane helix</keyword>
<feature type="region of interest" description="Disordered" evidence="5">
    <location>
        <begin position="149"/>
        <end position="170"/>
    </location>
</feature>
<dbReference type="PANTHER" id="PTHR10671:SF34">
    <property type="entry name" value="PROTEIN NKG7"/>
    <property type="match status" value="1"/>
</dbReference>
<name>A0A2G9RF80_AQUCT</name>
<dbReference type="Proteomes" id="UP000228934">
    <property type="component" value="Unassembled WGS sequence"/>
</dbReference>
<evidence type="ECO:0000256" key="1">
    <source>
        <dbReference type="ARBA" id="ARBA00004141"/>
    </source>
</evidence>
<reference evidence="8" key="1">
    <citation type="journal article" date="2017" name="Nat. Commun.">
        <title>The North American bullfrog draft genome provides insight into hormonal regulation of long noncoding RNA.</title>
        <authorList>
            <person name="Hammond S.A."/>
            <person name="Warren R.L."/>
            <person name="Vandervalk B.P."/>
            <person name="Kucuk E."/>
            <person name="Khan H."/>
            <person name="Gibb E.A."/>
            <person name="Pandoh P."/>
            <person name="Kirk H."/>
            <person name="Zhao Y."/>
            <person name="Jones M."/>
            <person name="Mungall A.J."/>
            <person name="Coope R."/>
            <person name="Pleasance S."/>
            <person name="Moore R.A."/>
            <person name="Holt R.A."/>
            <person name="Round J.M."/>
            <person name="Ohora S."/>
            <person name="Walle B.V."/>
            <person name="Veldhoen N."/>
            <person name="Helbing C.C."/>
            <person name="Birol I."/>
        </authorList>
    </citation>
    <scope>NUCLEOTIDE SEQUENCE [LARGE SCALE GENOMIC DNA]</scope>
</reference>
<dbReference type="InterPro" id="IPR036259">
    <property type="entry name" value="MFS_trans_sf"/>
</dbReference>
<proteinExistence type="predicted"/>
<sequence length="170" mass="19068">MLVAISTNRWINGNGRHFIESVGLWKICSTDVCAFHSEIIYSKVLLIFTFLFGLFGSIVAVLAQVYGVEDIKNAIARIMFVSGFLGLCGMIPATVFLVLIMFYRSVSYGLIFGWFGAVLYIVAGFLSWYHHKREPDRSMTLEEIRQQAQGSNTQLPPYTVQPPPSTVFVS</sequence>
<dbReference type="GO" id="GO:0005886">
    <property type="term" value="C:plasma membrane"/>
    <property type="evidence" value="ECO:0007669"/>
    <property type="project" value="TreeGrafter"/>
</dbReference>
<organism evidence="7 8">
    <name type="scientific">Aquarana catesbeiana</name>
    <name type="common">American bullfrog</name>
    <name type="synonym">Rana catesbeiana</name>
    <dbReference type="NCBI Taxonomy" id="8400"/>
    <lineage>
        <taxon>Eukaryota</taxon>
        <taxon>Metazoa</taxon>
        <taxon>Chordata</taxon>
        <taxon>Craniata</taxon>
        <taxon>Vertebrata</taxon>
        <taxon>Euteleostomi</taxon>
        <taxon>Amphibia</taxon>
        <taxon>Batrachia</taxon>
        <taxon>Anura</taxon>
        <taxon>Neobatrachia</taxon>
        <taxon>Ranoidea</taxon>
        <taxon>Ranidae</taxon>
        <taxon>Aquarana</taxon>
    </lineage>
</organism>
<evidence type="ECO:0000313" key="8">
    <source>
        <dbReference type="Proteomes" id="UP000228934"/>
    </source>
</evidence>
<evidence type="ECO:0000256" key="4">
    <source>
        <dbReference type="ARBA" id="ARBA00023136"/>
    </source>
</evidence>
<keyword evidence="8" id="KW-1185">Reference proteome</keyword>
<dbReference type="PANTHER" id="PTHR10671">
    <property type="entry name" value="EPITHELIAL MEMBRANE PROTEIN-RELATED"/>
    <property type="match status" value="1"/>
</dbReference>
<feature type="transmembrane region" description="Helical" evidence="6">
    <location>
        <begin position="108"/>
        <end position="129"/>
    </location>
</feature>
<evidence type="ECO:0000256" key="3">
    <source>
        <dbReference type="ARBA" id="ARBA00022989"/>
    </source>
</evidence>
<feature type="transmembrane region" description="Helical" evidence="6">
    <location>
        <begin position="44"/>
        <end position="66"/>
    </location>
</feature>
<comment type="subcellular location">
    <subcellularLocation>
        <location evidence="1">Membrane</location>
        <topology evidence="1">Multi-pass membrane protein</topology>
    </subcellularLocation>
</comment>
<dbReference type="SUPFAM" id="SSF103473">
    <property type="entry name" value="MFS general substrate transporter"/>
    <property type="match status" value="1"/>
</dbReference>
<feature type="compositionally biased region" description="Pro residues" evidence="5">
    <location>
        <begin position="159"/>
        <end position="170"/>
    </location>
</feature>
<dbReference type="InterPro" id="IPR050579">
    <property type="entry name" value="PMP-22/EMP/MP20-like"/>
</dbReference>
<keyword evidence="4 6" id="KW-0472">Membrane</keyword>
<dbReference type="AlphaFoldDB" id="A0A2G9RF80"/>
<protein>
    <submittedName>
        <fullName evidence="7">Uncharacterized protein</fullName>
    </submittedName>
</protein>
<dbReference type="Gene3D" id="1.20.140.150">
    <property type="match status" value="1"/>
</dbReference>
<gene>
    <name evidence="7" type="ORF">AB205_0002080</name>
</gene>
<feature type="transmembrane region" description="Helical" evidence="6">
    <location>
        <begin position="78"/>
        <end position="102"/>
    </location>
</feature>
<keyword evidence="2 6" id="KW-0812">Transmembrane</keyword>
<accession>A0A2G9RF80</accession>
<evidence type="ECO:0000313" key="7">
    <source>
        <dbReference type="EMBL" id="PIO26558.1"/>
    </source>
</evidence>
<dbReference type="EMBL" id="KV942063">
    <property type="protein sequence ID" value="PIO26558.1"/>
    <property type="molecule type" value="Genomic_DNA"/>
</dbReference>